<dbReference type="STRING" id="1325735.A0A428UE58"/>
<dbReference type="PANTHER" id="PTHR35391">
    <property type="entry name" value="C2H2-TYPE DOMAIN-CONTAINING PROTEIN-RELATED"/>
    <property type="match status" value="1"/>
</dbReference>
<keyword evidence="3" id="KW-1185">Reference proteome</keyword>
<feature type="region of interest" description="Disordered" evidence="1">
    <location>
        <begin position="255"/>
        <end position="298"/>
    </location>
</feature>
<feature type="compositionally biased region" description="Polar residues" evidence="1">
    <location>
        <begin position="355"/>
        <end position="371"/>
    </location>
</feature>
<organism evidence="2 3">
    <name type="scientific">Fusarium oligoseptatum</name>
    <dbReference type="NCBI Taxonomy" id="2604345"/>
    <lineage>
        <taxon>Eukaryota</taxon>
        <taxon>Fungi</taxon>
        <taxon>Dikarya</taxon>
        <taxon>Ascomycota</taxon>
        <taxon>Pezizomycotina</taxon>
        <taxon>Sordariomycetes</taxon>
        <taxon>Hypocreomycetidae</taxon>
        <taxon>Hypocreales</taxon>
        <taxon>Nectriaceae</taxon>
        <taxon>Fusarium</taxon>
        <taxon>Fusarium solani species complex</taxon>
    </lineage>
</organism>
<proteinExistence type="predicted"/>
<feature type="region of interest" description="Disordered" evidence="1">
    <location>
        <begin position="171"/>
        <end position="222"/>
    </location>
</feature>
<dbReference type="AlphaFoldDB" id="A0A428UE58"/>
<feature type="region of interest" description="Disordered" evidence="1">
    <location>
        <begin position="642"/>
        <end position="696"/>
    </location>
</feature>
<protein>
    <submittedName>
        <fullName evidence="2">Uncharacterized protein</fullName>
    </submittedName>
</protein>
<reference evidence="2 3" key="1">
    <citation type="submission" date="2017-06" db="EMBL/GenBank/DDBJ databases">
        <title>Comparative genomic analysis of Ambrosia Fusariam Clade fungi.</title>
        <authorList>
            <person name="Stajich J.E."/>
            <person name="Carrillo J."/>
            <person name="Kijimoto T."/>
            <person name="Eskalen A."/>
            <person name="O'Donnell K."/>
            <person name="Kasson M."/>
        </authorList>
    </citation>
    <scope>NUCLEOTIDE SEQUENCE [LARGE SCALE GENOMIC DNA]</scope>
    <source>
        <strain evidence="2 3">NRRL62579</strain>
    </source>
</reference>
<comment type="caution">
    <text evidence="2">The sequence shown here is derived from an EMBL/GenBank/DDBJ whole genome shotgun (WGS) entry which is preliminary data.</text>
</comment>
<accession>A0A428UE58</accession>
<feature type="compositionally biased region" description="Polar residues" evidence="1">
    <location>
        <begin position="659"/>
        <end position="684"/>
    </location>
</feature>
<evidence type="ECO:0000313" key="3">
    <source>
        <dbReference type="Proteomes" id="UP000287144"/>
    </source>
</evidence>
<feature type="compositionally biased region" description="Basic and acidic residues" evidence="1">
    <location>
        <begin position="171"/>
        <end position="185"/>
    </location>
</feature>
<feature type="compositionally biased region" description="Basic and acidic residues" evidence="1">
    <location>
        <begin position="257"/>
        <end position="271"/>
    </location>
</feature>
<evidence type="ECO:0000313" key="2">
    <source>
        <dbReference type="EMBL" id="RSM12571.1"/>
    </source>
</evidence>
<dbReference type="EMBL" id="NKCK01000013">
    <property type="protein sequence ID" value="RSM12571.1"/>
    <property type="molecule type" value="Genomic_DNA"/>
</dbReference>
<dbReference type="Proteomes" id="UP000287144">
    <property type="component" value="Unassembled WGS sequence"/>
</dbReference>
<evidence type="ECO:0000256" key="1">
    <source>
        <dbReference type="SAM" id="MobiDB-lite"/>
    </source>
</evidence>
<feature type="region of interest" description="Disordered" evidence="1">
    <location>
        <begin position="342"/>
        <end position="373"/>
    </location>
</feature>
<name>A0A428UE58_9HYPO</name>
<sequence length="957" mass="108065">MARPPAQRSAASILVSHVDYPKPADGGNTCDWCFKSLPEDTFKGEKWQEHVNEDHRPFVCISEKCMKSTSLPRFPSWRKWLQHMVDTHGTEWHRQVHAPSQWRCPLCDDSNIRFFSPEDLMEHFEGKHDDMALTSTRKGNIVRQSRASYPRPRNECPLCCLPIKDEEIYSHHRKKNNDNKRDASKRTPMPESEKKRLKTETGQQTSTLPIGEGGPKPSSPSATLAPEVVARHIAGHLRTVMLLTLRIISIDGPVEVSSDKESVSGKTDDQLSRVASSRGDLGERTDISAASSHPGDLAEGYRLQDLEDTIPEQDEIIAWPDVRGEENSLVDDFLQQVVNQGAFQSHSGEDKNRTTETSWTSNKVEGSSQEQPHTKEAFDIAWRAFERRLSEREQRLALRAFQWLLYARLSDSEELSMVMLIDPDSDEVDELNGEAEKLLRRGGIGDLCGSLLTCDVDNDVWEFKNRSAEEYFETNHYEASQGLAFVSMTCLKFLITDPCAANRTNCRCGGNASTMDSPCSVFRANILDRLQLTENTPTCHDKRLAELEKRFFGSPQSSSIAYRTWAQTWNGTSLVAGKIGDCLKPVSSPLFAMATFGIFRLLKDWWLDPRTDLGIRNDQGYSLLELAHHSIRDEIRRLVESCTPTMPPKGPSSSSVPSHDNSGTSGINSRSTPADDNPEFLSSNHHPRHSSGESPQTRGNFSFLFILNKLLIREPERDNYHSLIPPRQPEMYRGEIPSKVMRYSNGKVSEAVGYYWYRPESGVSGYLMRLNSSSSYLLDPSTGEYCFAQEYKTFAVFACNPLLPLMVIDTDPLVYPTNTWELLRIFHPRNHFGLSQVMTLESPLGDGGAPVRPHDRAPHSDGLGGELGIILGLMALTADHSHNENQAVNKAFLEKRHWHRNEWWGPKIPKGYPDTAQDDPNGFLSIVFLDPENPNSTEESLQFFEWQTPIVRESRAR</sequence>
<gene>
    <name evidence="2" type="ORF">CEP52_002371</name>
</gene>
<dbReference type="PANTHER" id="PTHR35391:SF7">
    <property type="entry name" value="C2H2-TYPE DOMAIN-CONTAINING PROTEIN"/>
    <property type="match status" value="1"/>
</dbReference>